<proteinExistence type="predicted"/>
<dbReference type="OrthoDB" id="295473at2759"/>
<dbReference type="EMBL" id="UYRV01026716">
    <property type="protein sequence ID" value="VDK79743.1"/>
    <property type="molecule type" value="Genomic_DNA"/>
</dbReference>
<dbReference type="AlphaFoldDB" id="A0A3P6T9Z7"/>
<dbReference type="SUPFAM" id="SSF55781">
    <property type="entry name" value="GAF domain-like"/>
    <property type="match status" value="1"/>
</dbReference>
<keyword evidence="2" id="KW-1185">Reference proteome</keyword>
<organism evidence="1 2">
    <name type="scientific">Cylicostephanus goldi</name>
    <name type="common">Nematode worm</name>
    <dbReference type="NCBI Taxonomy" id="71465"/>
    <lineage>
        <taxon>Eukaryota</taxon>
        <taxon>Metazoa</taxon>
        <taxon>Ecdysozoa</taxon>
        <taxon>Nematoda</taxon>
        <taxon>Chromadorea</taxon>
        <taxon>Rhabditida</taxon>
        <taxon>Rhabditina</taxon>
        <taxon>Rhabditomorpha</taxon>
        <taxon>Strongyloidea</taxon>
        <taxon>Strongylidae</taxon>
        <taxon>Cylicostephanus</taxon>
    </lineage>
</organism>
<name>A0A3P6T9Z7_CYLGO</name>
<protein>
    <submittedName>
        <fullName evidence="1">Uncharacterized protein</fullName>
    </submittedName>
</protein>
<dbReference type="Gene3D" id="3.30.450.40">
    <property type="match status" value="1"/>
</dbReference>
<evidence type="ECO:0000313" key="2">
    <source>
        <dbReference type="Proteomes" id="UP000271889"/>
    </source>
</evidence>
<evidence type="ECO:0000313" key="1">
    <source>
        <dbReference type="EMBL" id="VDK79743.1"/>
    </source>
</evidence>
<reference evidence="1 2" key="1">
    <citation type="submission" date="2018-11" db="EMBL/GenBank/DDBJ databases">
        <authorList>
            <consortium name="Pathogen Informatics"/>
        </authorList>
    </citation>
    <scope>NUCLEOTIDE SEQUENCE [LARGE SCALE GENOMIC DNA]</scope>
</reference>
<gene>
    <name evidence="1" type="ORF">CGOC_LOCUS7614</name>
</gene>
<sequence>MFTYVQIVKQSSKSATVKCHARCSLFLLDNENKELVANVFDKAGDLTEIRIPMTMGVVGRVATTRTMMNVRDVQRYGGKF</sequence>
<accession>A0A3P6T9Z7</accession>
<dbReference type="Proteomes" id="UP000271889">
    <property type="component" value="Unassembled WGS sequence"/>
</dbReference>
<dbReference type="InterPro" id="IPR029016">
    <property type="entry name" value="GAF-like_dom_sf"/>
</dbReference>